<reference evidence="3 4" key="1">
    <citation type="journal article" date="2012" name="J. Bacteriol.">
        <title>Genome sequence of an alkane-degrading bacterium, Alcanivorax pacificus type strain W11-5, isolated from deep sea sediment.</title>
        <authorList>
            <person name="Lai Q."/>
            <person name="Shao Z."/>
        </authorList>
    </citation>
    <scope>NUCLEOTIDE SEQUENCE [LARGE SCALE GENOMIC DNA]</scope>
    <source>
        <strain evidence="3 4">W11-5</strain>
    </source>
</reference>
<dbReference type="KEGG" id="apac:S7S_01830"/>
<name>A0A0B4XJC0_9GAMM</name>
<accession>A0A0B4XJC0</accession>
<dbReference type="InterPro" id="IPR014973">
    <property type="entry name" value="DUF1835"/>
</dbReference>
<protein>
    <recommendedName>
        <fullName evidence="5">DUF1835 domain-containing protein</fullName>
    </recommendedName>
</protein>
<dbReference type="EMBL" id="CP004387">
    <property type="protein sequence ID" value="AJD46790.1"/>
    <property type="molecule type" value="Genomic_DNA"/>
</dbReference>
<evidence type="ECO:0000313" key="4">
    <source>
        <dbReference type="Proteomes" id="UP000006764"/>
    </source>
</evidence>
<gene>
    <name evidence="3" type="ORF">S7S_01830</name>
</gene>
<keyword evidence="4" id="KW-1185">Reference proteome</keyword>
<feature type="domain" description="DUF1835" evidence="1">
    <location>
        <begin position="3"/>
        <end position="119"/>
    </location>
</feature>
<evidence type="ECO:0000259" key="1">
    <source>
        <dbReference type="Pfam" id="PF08874"/>
    </source>
</evidence>
<proteinExistence type="predicted"/>
<evidence type="ECO:0000313" key="3">
    <source>
        <dbReference type="EMBL" id="AJD46790.1"/>
    </source>
</evidence>
<dbReference type="Proteomes" id="UP000006764">
    <property type="component" value="Chromosome"/>
</dbReference>
<organism evidence="3 4">
    <name type="scientific">Isoalcanivorax pacificus W11-5</name>
    <dbReference type="NCBI Taxonomy" id="391936"/>
    <lineage>
        <taxon>Bacteria</taxon>
        <taxon>Pseudomonadati</taxon>
        <taxon>Pseudomonadota</taxon>
        <taxon>Gammaproteobacteria</taxon>
        <taxon>Oceanospirillales</taxon>
        <taxon>Alcanivoracaceae</taxon>
        <taxon>Isoalcanivorax</taxon>
    </lineage>
</organism>
<evidence type="ECO:0008006" key="5">
    <source>
        <dbReference type="Google" id="ProtNLM"/>
    </source>
</evidence>
<dbReference type="Pfam" id="PF08874">
    <property type="entry name" value="DUF1835"/>
    <property type="match status" value="1"/>
</dbReference>
<dbReference type="STRING" id="391936.S7S_01830"/>
<evidence type="ECO:0000259" key="2">
    <source>
        <dbReference type="Pfam" id="PF12395"/>
    </source>
</evidence>
<dbReference type="Pfam" id="PF12395">
    <property type="entry name" value="DUF3658"/>
    <property type="match status" value="1"/>
</dbReference>
<dbReference type="OrthoDB" id="6999193at2"/>
<feature type="domain" description="DUF3658" evidence="2">
    <location>
        <begin position="146"/>
        <end position="243"/>
    </location>
</feature>
<dbReference type="AlphaFoldDB" id="A0A0B4XJC0"/>
<sequence length="255" mass="28300">MWHVLCGDVAARQLSPLIKRDDSTQIKVLRDDLAVGPLQDVDRPPCAARVAFWQSVWPEEARAELDLSLLSSDAQWLQALPQQPYSVTVWHGDSASEQLMLARVAFWLGESPVSFHEVHCGTGQSHTGARRAVSMCSPEQLAAFVPKEVSTARRRQLADIWAEQRASSSVLRCWRAGQCLASGYEVPDAALIAACDNAWRPLARVMAAVMKEADGYFPTDYFVYWRARVLATQGVVMIDGDTREGYSGLKVRRPA</sequence>
<dbReference type="HOGENOM" id="CLU_1053229_0_0_6"/>
<dbReference type="InterPro" id="IPR022123">
    <property type="entry name" value="DUF3658"/>
</dbReference>